<comment type="similarity">
    <text evidence="1">Belongs to the YciI family.</text>
</comment>
<evidence type="ECO:0000313" key="4">
    <source>
        <dbReference type="Proteomes" id="UP000295361"/>
    </source>
</evidence>
<dbReference type="PANTHER" id="PTHR35174">
    <property type="entry name" value="BLL7171 PROTEIN-RELATED"/>
    <property type="match status" value="1"/>
</dbReference>
<dbReference type="PANTHER" id="PTHR35174:SF4">
    <property type="entry name" value="BLL7163 PROTEIN"/>
    <property type="match status" value="1"/>
</dbReference>
<reference evidence="3 4" key="1">
    <citation type="submission" date="2019-03" db="EMBL/GenBank/DDBJ databases">
        <title>Genomic Encyclopedia of Type Strains, Phase IV (KMG-IV): sequencing the most valuable type-strain genomes for metagenomic binning, comparative biology and taxonomic classification.</title>
        <authorList>
            <person name="Goeker M."/>
        </authorList>
    </citation>
    <scope>NUCLEOTIDE SEQUENCE [LARGE SCALE GENOMIC DNA]</scope>
    <source>
        <strain evidence="3 4">DSM 16998</strain>
    </source>
</reference>
<dbReference type="InterPro" id="IPR005545">
    <property type="entry name" value="YCII"/>
</dbReference>
<accession>A0A4R6QNT7</accession>
<name>A0A4R6QNT7_9BURK</name>
<sequence length="145" mass="16371">MRFMIIRKADAETEAGVMPSEQLLTEMMKYNEEMVRAGVMLAGEGLHPSAKGLRVKFSGGKPTLIDGPFAETKELIAGFTMIQVKSREEAIEWVKRWPAIDGHGAAELELRQVFEAEDFGAEFTPELREQEDMLRAEVEQQAKQR</sequence>
<dbReference type="AlphaFoldDB" id="A0A4R6QNT7"/>
<organism evidence="3 4">
    <name type="scientific">Roseateles toxinivorans</name>
    <dbReference type="NCBI Taxonomy" id="270368"/>
    <lineage>
        <taxon>Bacteria</taxon>
        <taxon>Pseudomonadati</taxon>
        <taxon>Pseudomonadota</taxon>
        <taxon>Betaproteobacteria</taxon>
        <taxon>Burkholderiales</taxon>
        <taxon>Sphaerotilaceae</taxon>
        <taxon>Roseateles</taxon>
    </lineage>
</organism>
<keyword evidence="4" id="KW-1185">Reference proteome</keyword>
<evidence type="ECO:0000256" key="1">
    <source>
        <dbReference type="ARBA" id="ARBA00007689"/>
    </source>
</evidence>
<dbReference type="Proteomes" id="UP000295361">
    <property type="component" value="Unassembled WGS sequence"/>
</dbReference>
<dbReference type="OrthoDB" id="9807535at2"/>
<dbReference type="SUPFAM" id="SSF54909">
    <property type="entry name" value="Dimeric alpha+beta barrel"/>
    <property type="match status" value="1"/>
</dbReference>
<dbReference type="EMBL" id="SNXS01000002">
    <property type="protein sequence ID" value="TDP72500.1"/>
    <property type="molecule type" value="Genomic_DNA"/>
</dbReference>
<dbReference type="RefSeq" id="WP_133699960.1">
    <property type="nucleotide sequence ID" value="NZ_SNXS01000002.1"/>
</dbReference>
<dbReference type="Pfam" id="PF03795">
    <property type="entry name" value="YCII"/>
    <property type="match status" value="1"/>
</dbReference>
<dbReference type="Gene3D" id="3.30.70.1060">
    <property type="entry name" value="Dimeric alpha+beta barrel"/>
    <property type="match status" value="1"/>
</dbReference>
<protein>
    <recommendedName>
        <fullName evidence="2">YCII-related domain-containing protein</fullName>
    </recommendedName>
</protein>
<dbReference type="InParanoid" id="A0A4R6QNT7"/>
<dbReference type="InterPro" id="IPR011008">
    <property type="entry name" value="Dimeric_a/b-barrel"/>
</dbReference>
<gene>
    <name evidence="3" type="ORF">DES47_102245</name>
</gene>
<evidence type="ECO:0000313" key="3">
    <source>
        <dbReference type="EMBL" id="TDP72500.1"/>
    </source>
</evidence>
<comment type="caution">
    <text evidence="3">The sequence shown here is derived from an EMBL/GenBank/DDBJ whole genome shotgun (WGS) entry which is preliminary data.</text>
</comment>
<proteinExistence type="inferred from homology"/>
<evidence type="ECO:0000259" key="2">
    <source>
        <dbReference type="Pfam" id="PF03795"/>
    </source>
</evidence>
<feature type="domain" description="YCII-related" evidence="2">
    <location>
        <begin position="1"/>
        <end position="104"/>
    </location>
</feature>